<feature type="compositionally biased region" description="Low complexity" evidence="1">
    <location>
        <begin position="15"/>
        <end position="30"/>
    </location>
</feature>
<dbReference type="SUPFAM" id="SSF56349">
    <property type="entry name" value="DNA breaking-rejoining enzymes"/>
    <property type="match status" value="1"/>
</dbReference>
<evidence type="ECO:0000313" key="2">
    <source>
        <dbReference type="EMBL" id="KAE8239390.1"/>
    </source>
</evidence>
<dbReference type="GO" id="GO:0003677">
    <property type="term" value="F:DNA binding"/>
    <property type="evidence" value="ECO:0007669"/>
    <property type="project" value="InterPro"/>
</dbReference>
<dbReference type="EMBL" id="LWDF02001326">
    <property type="protein sequence ID" value="KAE8239390.1"/>
    <property type="molecule type" value="Genomic_DNA"/>
</dbReference>
<dbReference type="Gene3D" id="1.10.443.10">
    <property type="entry name" value="Intergrase catalytic core"/>
    <property type="match status" value="1"/>
</dbReference>
<dbReference type="PANTHER" id="PTHR34605:SF4">
    <property type="entry name" value="DNA ADENINE METHYLTRANSFERASE"/>
    <property type="match status" value="1"/>
</dbReference>
<dbReference type="SUPFAM" id="SSF47823">
    <property type="entry name" value="lambda integrase-like, N-terminal domain"/>
    <property type="match status" value="1"/>
</dbReference>
<dbReference type="AlphaFoldDB" id="A0A177T3J1"/>
<organism evidence="2 3">
    <name type="scientific">Tilletia indica</name>
    <dbReference type="NCBI Taxonomy" id="43049"/>
    <lineage>
        <taxon>Eukaryota</taxon>
        <taxon>Fungi</taxon>
        <taxon>Dikarya</taxon>
        <taxon>Basidiomycota</taxon>
        <taxon>Ustilaginomycotina</taxon>
        <taxon>Exobasidiomycetes</taxon>
        <taxon>Tilletiales</taxon>
        <taxon>Tilletiaceae</taxon>
        <taxon>Tilletia</taxon>
    </lineage>
</organism>
<dbReference type="Proteomes" id="UP000077521">
    <property type="component" value="Unassembled WGS sequence"/>
</dbReference>
<reference evidence="2" key="2">
    <citation type="journal article" date="2019" name="IMA Fungus">
        <title>Genome sequencing and comparison of five Tilletia species to identify candidate genes for the detection of regulated species infecting wheat.</title>
        <authorList>
            <person name="Nguyen H.D.T."/>
            <person name="Sultana T."/>
            <person name="Kesanakurti P."/>
            <person name="Hambleton S."/>
        </authorList>
    </citation>
    <scope>NUCLEOTIDE SEQUENCE</scope>
    <source>
        <strain evidence="2">DAOMC 236416</strain>
    </source>
</reference>
<comment type="caution">
    <text evidence="2">The sequence shown here is derived from an EMBL/GenBank/DDBJ whole genome shotgun (WGS) entry which is preliminary data.</text>
</comment>
<dbReference type="Gene3D" id="1.10.150.130">
    <property type="match status" value="1"/>
</dbReference>
<dbReference type="GO" id="GO:0015074">
    <property type="term" value="P:DNA integration"/>
    <property type="evidence" value="ECO:0007669"/>
    <property type="project" value="InterPro"/>
</dbReference>
<feature type="compositionally biased region" description="Low complexity" evidence="1">
    <location>
        <begin position="47"/>
        <end position="76"/>
    </location>
</feature>
<proteinExistence type="predicted"/>
<keyword evidence="3" id="KW-1185">Reference proteome</keyword>
<evidence type="ECO:0000256" key="1">
    <source>
        <dbReference type="SAM" id="MobiDB-lite"/>
    </source>
</evidence>
<gene>
    <name evidence="2" type="ORF">A4X13_0g8231</name>
</gene>
<dbReference type="InterPro" id="IPR013762">
    <property type="entry name" value="Integrase-like_cat_sf"/>
</dbReference>
<protein>
    <recommendedName>
        <fullName evidence="4">Tyr recombinase domain-containing protein</fullName>
    </recommendedName>
</protein>
<dbReference type="InterPro" id="IPR010998">
    <property type="entry name" value="Integrase_recombinase_N"/>
</dbReference>
<reference evidence="2" key="1">
    <citation type="submission" date="2016-04" db="EMBL/GenBank/DDBJ databases">
        <authorList>
            <person name="Nguyen H.D."/>
            <person name="Samba Siva P."/>
            <person name="Cullis J."/>
            <person name="Levesque C.A."/>
            <person name="Hambleton S."/>
        </authorList>
    </citation>
    <scope>NUCLEOTIDE SEQUENCE</scope>
    <source>
        <strain evidence="2">DAOMC 236416</strain>
    </source>
</reference>
<evidence type="ECO:0008006" key="4">
    <source>
        <dbReference type="Google" id="ProtNLM"/>
    </source>
</evidence>
<dbReference type="InterPro" id="IPR011010">
    <property type="entry name" value="DNA_brk_join_enz"/>
</dbReference>
<evidence type="ECO:0000313" key="3">
    <source>
        <dbReference type="Proteomes" id="UP000077521"/>
    </source>
</evidence>
<dbReference type="PANTHER" id="PTHR34605">
    <property type="entry name" value="PHAGE_INTEGRASE DOMAIN-CONTAINING PROTEIN"/>
    <property type="match status" value="1"/>
</dbReference>
<accession>A0A177T3J1</accession>
<dbReference type="GO" id="GO:0006310">
    <property type="term" value="P:DNA recombination"/>
    <property type="evidence" value="ECO:0007669"/>
    <property type="project" value="InterPro"/>
</dbReference>
<sequence>MPRIRDRVRGAGAHTPSFSSTSPAPASPRSWTGAQRRDRRLSAAKHTPLTLSSPSPNLLSSLRSDTVASPASSSAPLRRTLASLPRIIPSPPILRPRRTLPPTAAAPPTLVAAPMPSLAHVTPSTGVFAGDVWSSLTANDIATSVLTADAARLLLPREELALQLTPASHLVQKAHGSSDLAVARASSQVLWASVKKKTREKYAGHILAFLKWCDELGVPCYFRFPTASNILLLYLRKDMRVLRASTIDQRTHALAWWHKVQRMPWSLERKEQKAFQRAIQIESLPPLEKRRPVRLHDLVVINRASTGDDRAHIAVAAAALFAFFAMCRPGEFTVRSAAKPHEDRPRWTSLLEQPSVSPEGPTSLILALPSEKVRGKAGFDRIVSQQRHLADLCPVAAVRRHMAINAPRPDEPPESIGSFSYVGASGARCELTEGFFSRTVNAWLLAAGREAITGHCFRIGGATLFFAANKPLDEIRTRGGWQSDTYLTYIRDNYVRQAATFGDLPPDGLFYG</sequence>
<dbReference type="InterPro" id="IPR052925">
    <property type="entry name" value="Phage_Integrase-like_Recomb"/>
</dbReference>
<feature type="region of interest" description="Disordered" evidence="1">
    <location>
        <begin position="1"/>
        <end position="76"/>
    </location>
</feature>
<name>A0A177T3J1_9BASI</name>